<accession>A0A6I3S4I6</accession>
<dbReference type="RefSeq" id="WP_008812266.1">
    <property type="nucleotide sequence ID" value="NZ_CAJUON010000018.1"/>
</dbReference>
<reference evidence="1 2" key="1">
    <citation type="journal article" date="2019" name="Nat. Med.">
        <title>A library of human gut bacterial isolates paired with longitudinal multiomics data enables mechanistic microbiome research.</title>
        <authorList>
            <person name="Poyet M."/>
            <person name="Groussin M."/>
            <person name="Gibbons S.M."/>
            <person name="Avila-Pacheco J."/>
            <person name="Jiang X."/>
            <person name="Kearney S.M."/>
            <person name="Perrotta A.R."/>
            <person name="Berdy B."/>
            <person name="Zhao S."/>
            <person name="Lieberman T.D."/>
            <person name="Swanson P.K."/>
            <person name="Smith M."/>
            <person name="Roesemann S."/>
            <person name="Alexander J.E."/>
            <person name="Rich S.A."/>
            <person name="Livny J."/>
            <person name="Vlamakis H."/>
            <person name="Clish C."/>
            <person name="Bullock K."/>
            <person name="Deik A."/>
            <person name="Scott J."/>
            <person name="Pierce K.A."/>
            <person name="Xavier R.J."/>
            <person name="Alm E.J."/>
        </authorList>
    </citation>
    <scope>NUCLEOTIDE SEQUENCE [LARGE SCALE GENOMIC DNA]</scope>
    <source>
        <strain evidence="1 2">BIOML-A2</strain>
    </source>
</reference>
<dbReference type="Proteomes" id="UP000462362">
    <property type="component" value="Unassembled WGS sequence"/>
</dbReference>
<evidence type="ECO:0000313" key="2">
    <source>
        <dbReference type="Proteomes" id="UP000462362"/>
    </source>
</evidence>
<dbReference type="EMBL" id="WNCL01000091">
    <property type="protein sequence ID" value="MTU44507.1"/>
    <property type="molecule type" value="Genomic_DNA"/>
</dbReference>
<sequence>MNILIKETGELRSLSFIDWHDGQEYTEQLISASGEDPNFLFDQDGEVFMTDAPTFSKWNAFFRSHYDIESVCAALGLQPISKAEYDPFVHL</sequence>
<evidence type="ECO:0000313" key="1">
    <source>
        <dbReference type="EMBL" id="MTU44507.1"/>
    </source>
</evidence>
<comment type="caution">
    <text evidence="1">The sequence shown here is derived from an EMBL/GenBank/DDBJ whole genome shotgun (WGS) entry which is preliminary data.</text>
</comment>
<dbReference type="GeneID" id="43347572"/>
<organism evidence="1 2">
    <name type="scientific">Parasutterella excrementihominis</name>
    <dbReference type="NCBI Taxonomy" id="487175"/>
    <lineage>
        <taxon>Bacteria</taxon>
        <taxon>Pseudomonadati</taxon>
        <taxon>Pseudomonadota</taxon>
        <taxon>Betaproteobacteria</taxon>
        <taxon>Burkholderiales</taxon>
        <taxon>Sutterellaceae</taxon>
        <taxon>Parasutterella</taxon>
    </lineage>
</organism>
<proteinExistence type="predicted"/>
<protein>
    <submittedName>
        <fullName evidence="1">Uncharacterized protein</fullName>
    </submittedName>
</protein>
<dbReference type="AlphaFoldDB" id="A0A6I3S4I6"/>
<gene>
    <name evidence="1" type="ORF">GMD42_13160</name>
</gene>
<name>A0A6I3S4I6_9BURK</name>